<evidence type="ECO:0000256" key="12">
    <source>
        <dbReference type="ARBA" id="ARBA00023273"/>
    </source>
</evidence>
<evidence type="ECO:0000256" key="11">
    <source>
        <dbReference type="ARBA" id="ARBA00023212"/>
    </source>
</evidence>
<evidence type="ECO:0000313" key="13">
    <source>
        <dbReference type="EMBL" id="KAJ8781243.1"/>
    </source>
</evidence>
<dbReference type="AlphaFoldDB" id="A0AB34GPT4"/>
<evidence type="ECO:0000256" key="7">
    <source>
        <dbReference type="ARBA" id="ARBA00022737"/>
    </source>
</evidence>
<evidence type="ECO:0000256" key="4">
    <source>
        <dbReference type="ARBA" id="ARBA00022475"/>
    </source>
</evidence>
<comment type="subcellular location">
    <subcellularLocation>
        <location evidence="1">Cell membrane</location>
    </subcellularLocation>
    <subcellularLocation>
        <location evidence="2">Cytoplasm</location>
        <location evidence="2">Cytoskeleton</location>
        <location evidence="2">Cilium axoneme</location>
    </subcellularLocation>
</comment>
<dbReference type="Proteomes" id="UP001159641">
    <property type="component" value="Unassembled WGS sequence"/>
</dbReference>
<keyword evidence="10" id="KW-0472">Membrane</keyword>
<dbReference type="GO" id="GO:0045184">
    <property type="term" value="P:establishment of protein localization"/>
    <property type="evidence" value="ECO:0007669"/>
    <property type="project" value="TreeGrafter"/>
</dbReference>
<proteinExistence type="inferred from homology"/>
<evidence type="ECO:0000313" key="14">
    <source>
        <dbReference type="Proteomes" id="UP001159641"/>
    </source>
</evidence>
<dbReference type="PANTHER" id="PTHR13667">
    <property type="entry name" value="HOMOLOC-13"/>
    <property type="match status" value="1"/>
</dbReference>
<dbReference type="InterPro" id="IPR024511">
    <property type="entry name" value="Frtz"/>
</dbReference>
<accession>A0AB34GPT4</accession>
<evidence type="ECO:0000256" key="3">
    <source>
        <dbReference type="ARBA" id="ARBA00006059"/>
    </source>
</evidence>
<gene>
    <name evidence="13" type="ORF">J1605_011227</name>
</gene>
<keyword evidence="6" id="KW-0853">WD repeat</keyword>
<evidence type="ECO:0000256" key="8">
    <source>
        <dbReference type="ARBA" id="ARBA00022794"/>
    </source>
</evidence>
<evidence type="ECO:0000256" key="9">
    <source>
        <dbReference type="ARBA" id="ARBA00023069"/>
    </source>
</evidence>
<evidence type="ECO:0000256" key="5">
    <source>
        <dbReference type="ARBA" id="ARBA00022490"/>
    </source>
</evidence>
<dbReference type="GO" id="GO:0007399">
    <property type="term" value="P:nervous system development"/>
    <property type="evidence" value="ECO:0007669"/>
    <property type="project" value="TreeGrafter"/>
</dbReference>
<evidence type="ECO:0000256" key="10">
    <source>
        <dbReference type="ARBA" id="ARBA00023136"/>
    </source>
</evidence>
<evidence type="ECO:0000256" key="2">
    <source>
        <dbReference type="ARBA" id="ARBA00004430"/>
    </source>
</evidence>
<dbReference type="GO" id="GO:0005886">
    <property type="term" value="C:plasma membrane"/>
    <property type="evidence" value="ECO:0007669"/>
    <property type="project" value="UniProtKB-SubCell"/>
</dbReference>
<sequence length="106" mass="12412">MGTDRDIGIYQYYDKKEPPVSATEHGNLEEKQKLAESRDFPWTLKNRRPEKLRDSLKELEELMQNSQCVLSKWKNKYVCQVKRFDMLSQCLTIGAENYAVIGILVL</sequence>
<reference evidence="13 14" key="1">
    <citation type="submission" date="2022-11" db="EMBL/GenBank/DDBJ databases">
        <title>Whole genome sequence of Eschrichtius robustus ER-17-0199.</title>
        <authorList>
            <person name="Bruniche-Olsen A."/>
            <person name="Black A.N."/>
            <person name="Fields C.J."/>
            <person name="Walden K."/>
            <person name="Dewoody J.A."/>
        </authorList>
    </citation>
    <scope>NUCLEOTIDE SEQUENCE [LARGE SCALE GENOMIC DNA]</scope>
    <source>
        <strain evidence="13">ER-17-0199</strain>
        <tissue evidence="13">Blubber</tissue>
    </source>
</reference>
<keyword evidence="12" id="KW-0966">Cell projection</keyword>
<keyword evidence="4" id="KW-1003">Cell membrane</keyword>
<organism evidence="13 14">
    <name type="scientific">Eschrichtius robustus</name>
    <name type="common">California gray whale</name>
    <name type="synonym">Eschrichtius gibbosus</name>
    <dbReference type="NCBI Taxonomy" id="9764"/>
    <lineage>
        <taxon>Eukaryota</taxon>
        <taxon>Metazoa</taxon>
        <taxon>Chordata</taxon>
        <taxon>Craniata</taxon>
        <taxon>Vertebrata</taxon>
        <taxon>Euteleostomi</taxon>
        <taxon>Mammalia</taxon>
        <taxon>Eutheria</taxon>
        <taxon>Laurasiatheria</taxon>
        <taxon>Artiodactyla</taxon>
        <taxon>Whippomorpha</taxon>
        <taxon>Cetacea</taxon>
        <taxon>Mysticeti</taxon>
        <taxon>Eschrichtiidae</taxon>
        <taxon>Eschrichtius</taxon>
    </lineage>
</organism>
<comment type="caution">
    <text evidence="13">The sequence shown here is derived from an EMBL/GenBank/DDBJ whole genome shotgun (WGS) entry which is preliminary data.</text>
</comment>
<dbReference type="GO" id="GO:0044782">
    <property type="term" value="P:cilium organization"/>
    <property type="evidence" value="ECO:0007669"/>
    <property type="project" value="TreeGrafter"/>
</dbReference>
<keyword evidence="9" id="KW-0969">Cilium</keyword>
<comment type="similarity">
    <text evidence="3">Belongs to the WD repeat fritz family.</text>
</comment>
<dbReference type="GO" id="GO:0097541">
    <property type="term" value="C:axonemal basal plate"/>
    <property type="evidence" value="ECO:0007669"/>
    <property type="project" value="TreeGrafter"/>
</dbReference>
<dbReference type="Pfam" id="PF11768">
    <property type="entry name" value="Frtz"/>
    <property type="match status" value="1"/>
</dbReference>
<evidence type="ECO:0000256" key="6">
    <source>
        <dbReference type="ARBA" id="ARBA00022574"/>
    </source>
</evidence>
<name>A0AB34GPT4_ESCRO</name>
<protein>
    <submittedName>
        <fullName evidence="13">Uncharacterized protein</fullName>
    </submittedName>
</protein>
<dbReference type="PANTHER" id="PTHR13667:SF5">
    <property type="entry name" value="WD REPEAT-CONTAINING AND PLANAR CELL POLARITY EFFECTOR PROTEIN FRITZ HOMOLOG"/>
    <property type="match status" value="1"/>
</dbReference>
<keyword evidence="11" id="KW-0206">Cytoskeleton</keyword>
<keyword evidence="14" id="KW-1185">Reference proteome</keyword>
<keyword evidence="7" id="KW-0677">Repeat</keyword>
<keyword evidence="8" id="KW-0970">Cilium biogenesis/degradation</keyword>
<evidence type="ECO:0000256" key="1">
    <source>
        <dbReference type="ARBA" id="ARBA00004236"/>
    </source>
</evidence>
<keyword evidence="5" id="KW-0963">Cytoplasm</keyword>
<dbReference type="EMBL" id="JAIQCJ010002147">
    <property type="protein sequence ID" value="KAJ8781243.1"/>
    <property type="molecule type" value="Genomic_DNA"/>
</dbReference>